<dbReference type="OrthoDB" id="2052561at2"/>
<dbReference type="KEGG" id="dph:EHF33_20080"/>
<dbReference type="GO" id="GO:0006260">
    <property type="term" value="P:DNA replication"/>
    <property type="evidence" value="ECO:0007669"/>
    <property type="project" value="TreeGrafter"/>
</dbReference>
<dbReference type="InterPro" id="IPR027417">
    <property type="entry name" value="P-loop_NTPase"/>
</dbReference>
<dbReference type="InterPro" id="IPR003593">
    <property type="entry name" value="AAA+_ATPase"/>
</dbReference>
<dbReference type="AlphaFoldDB" id="A0A3G8YUC0"/>
<evidence type="ECO:0000256" key="3">
    <source>
        <dbReference type="ARBA" id="ARBA00022840"/>
    </source>
</evidence>
<dbReference type="RefSeq" id="WP_124875596.1">
    <property type="nucleotide sequence ID" value="NZ_CP034187.1"/>
</dbReference>
<gene>
    <name evidence="5" type="ORF">EHF33_20080</name>
</gene>
<keyword evidence="5" id="KW-0614">Plasmid</keyword>
<evidence type="ECO:0000256" key="2">
    <source>
        <dbReference type="ARBA" id="ARBA00022741"/>
    </source>
</evidence>
<sequence>MLSHPITHQLRALKLDGMAQAVQEQQEQPQARELSFEERLTLLVDRELAHRDGRTTQRRLLAARLKVQATLEDVDTKHPRGLDSKLLRTLGEGLWIREKRGVIITGPTGVGKTFIGCALAHQACRKGYSAQYAQTGRLLQELILAKEDGRYLKLLAQLAKVQVLILDDWGLDTPSADGRRILLEILDDRYERGSTIITSQFPTTVWHENLGDPTLADAILDRVLHHAYRIELKGESLRRKDRKVTAVKPEVLD</sequence>
<proteinExistence type="inferred from homology"/>
<dbReference type="Pfam" id="PF01695">
    <property type="entry name" value="IstB_IS21"/>
    <property type="match status" value="1"/>
</dbReference>
<reference evidence="5 6" key="1">
    <citation type="submission" date="2018-11" db="EMBL/GenBank/DDBJ databases">
        <title>Deinococcus shelandsis sp. nov., isolated from South Shetland Islands soil of Antarctica.</title>
        <authorList>
            <person name="Tian J."/>
        </authorList>
    </citation>
    <scope>NUCLEOTIDE SEQUENCE [LARGE SCALE GENOMIC DNA]</scope>
    <source>
        <strain evidence="5 6">S14-83T</strain>
        <plasmid evidence="5 6">unnamed3</plasmid>
    </source>
</reference>
<keyword evidence="3" id="KW-0067">ATP-binding</keyword>
<evidence type="ECO:0000313" key="5">
    <source>
        <dbReference type="EMBL" id="AZI45211.1"/>
    </source>
</evidence>
<evidence type="ECO:0000313" key="6">
    <source>
        <dbReference type="Proteomes" id="UP000276417"/>
    </source>
</evidence>
<name>A0A3G8YUC0_9DEIO</name>
<dbReference type="CDD" id="cd00009">
    <property type="entry name" value="AAA"/>
    <property type="match status" value="1"/>
</dbReference>
<dbReference type="SUPFAM" id="SSF52540">
    <property type="entry name" value="P-loop containing nucleoside triphosphate hydrolases"/>
    <property type="match status" value="1"/>
</dbReference>
<dbReference type="Proteomes" id="UP000276417">
    <property type="component" value="Plasmid unnamed3"/>
</dbReference>
<dbReference type="PANTHER" id="PTHR30050:SF4">
    <property type="entry name" value="ATP-BINDING PROTEIN RV3427C IN INSERTION SEQUENCE-RELATED"/>
    <property type="match status" value="1"/>
</dbReference>
<feature type="domain" description="AAA+ ATPase" evidence="4">
    <location>
        <begin position="98"/>
        <end position="231"/>
    </location>
</feature>
<evidence type="ECO:0000259" key="4">
    <source>
        <dbReference type="SMART" id="SM00382"/>
    </source>
</evidence>
<dbReference type="InterPro" id="IPR028350">
    <property type="entry name" value="DNAC/IstB-like"/>
</dbReference>
<organism evidence="5 6">
    <name type="scientific">Deinococcus psychrotolerans</name>
    <dbReference type="NCBI Taxonomy" id="2489213"/>
    <lineage>
        <taxon>Bacteria</taxon>
        <taxon>Thermotogati</taxon>
        <taxon>Deinococcota</taxon>
        <taxon>Deinococci</taxon>
        <taxon>Deinococcales</taxon>
        <taxon>Deinococcaceae</taxon>
        <taxon>Deinococcus</taxon>
    </lineage>
</organism>
<dbReference type="PIRSF" id="PIRSF003073">
    <property type="entry name" value="DNAC_TnpB_IstB"/>
    <property type="match status" value="1"/>
</dbReference>
<dbReference type="EMBL" id="CP034187">
    <property type="protein sequence ID" value="AZI45211.1"/>
    <property type="molecule type" value="Genomic_DNA"/>
</dbReference>
<dbReference type="NCBIfam" id="NF038214">
    <property type="entry name" value="IS21_help_AAA"/>
    <property type="match status" value="1"/>
</dbReference>
<dbReference type="InterPro" id="IPR002611">
    <property type="entry name" value="IstB_ATP-bd"/>
</dbReference>
<evidence type="ECO:0000256" key="1">
    <source>
        <dbReference type="ARBA" id="ARBA00008059"/>
    </source>
</evidence>
<keyword evidence="6" id="KW-1185">Reference proteome</keyword>
<dbReference type="SMART" id="SM00382">
    <property type="entry name" value="AAA"/>
    <property type="match status" value="1"/>
</dbReference>
<dbReference type="GO" id="GO:0005524">
    <property type="term" value="F:ATP binding"/>
    <property type="evidence" value="ECO:0007669"/>
    <property type="project" value="UniProtKB-KW"/>
</dbReference>
<comment type="similarity">
    <text evidence="1">Belongs to the IS21/IS1162 putative ATP-binding protein family.</text>
</comment>
<dbReference type="InterPro" id="IPR047661">
    <property type="entry name" value="IstB"/>
</dbReference>
<protein>
    <submittedName>
        <fullName evidence="5">AAA family ATPase</fullName>
    </submittedName>
</protein>
<accession>A0A3G8YUC0</accession>
<dbReference type="Gene3D" id="3.40.50.300">
    <property type="entry name" value="P-loop containing nucleotide triphosphate hydrolases"/>
    <property type="match status" value="1"/>
</dbReference>
<geneLocation type="plasmid" evidence="5 6">
    <name>unnamed3</name>
</geneLocation>
<keyword evidence="2" id="KW-0547">Nucleotide-binding</keyword>
<dbReference type="PANTHER" id="PTHR30050">
    <property type="entry name" value="CHROMOSOMAL REPLICATION INITIATOR PROTEIN DNAA"/>
    <property type="match status" value="1"/>
</dbReference>